<comment type="caution">
    <text evidence="1">The sequence shown here is derived from an EMBL/GenBank/DDBJ whole genome shotgun (WGS) entry which is preliminary data.</text>
</comment>
<protein>
    <submittedName>
        <fullName evidence="1">Uncharacterized protein</fullName>
    </submittedName>
</protein>
<proteinExistence type="predicted"/>
<accession>A0A9D8KGS1</accession>
<name>A0A9D8KGS1_9DELT</name>
<dbReference type="EMBL" id="JAFGIX010000069">
    <property type="protein sequence ID" value="MBN1574193.1"/>
    <property type="molecule type" value="Genomic_DNA"/>
</dbReference>
<dbReference type="Proteomes" id="UP000809273">
    <property type="component" value="Unassembled WGS sequence"/>
</dbReference>
<evidence type="ECO:0000313" key="1">
    <source>
        <dbReference type="EMBL" id="MBN1574193.1"/>
    </source>
</evidence>
<reference evidence="1" key="2">
    <citation type="submission" date="2021-01" db="EMBL/GenBank/DDBJ databases">
        <authorList>
            <person name="Hahn C.R."/>
            <person name="Youssef N.H."/>
            <person name="Elshahed M."/>
        </authorList>
    </citation>
    <scope>NUCLEOTIDE SEQUENCE</scope>
    <source>
        <strain evidence="1">Zod_Metabat.24</strain>
    </source>
</reference>
<sequence>MKADIIKSGTKIGEISFSEGSLSISCDDSSLRDRIYLHITSPEATEENQVKKLEAMKGTEHGTLEYFKATLEFIDEMESDFDIKYSD</sequence>
<gene>
    <name evidence="1" type="ORF">JW984_13430</name>
</gene>
<reference evidence="1" key="1">
    <citation type="journal article" date="2021" name="Environ. Microbiol.">
        <title>Genomic characterization of three novel Desulfobacterota classes expand the metabolic and phylogenetic diversity of the phylum.</title>
        <authorList>
            <person name="Murphy C.L."/>
            <person name="Biggerstaff J."/>
            <person name="Eichhorn A."/>
            <person name="Ewing E."/>
            <person name="Shahan R."/>
            <person name="Soriano D."/>
            <person name="Stewart S."/>
            <person name="VanMol K."/>
            <person name="Walker R."/>
            <person name="Walters P."/>
            <person name="Elshahed M.S."/>
            <person name="Youssef N.H."/>
        </authorList>
    </citation>
    <scope>NUCLEOTIDE SEQUENCE</scope>
    <source>
        <strain evidence="1">Zod_Metabat.24</strain>
    </source>
</reference>
<evidence type="ECO:0000313" key="2">
    <source>
        <dbReference type="Proteomes" id="UP000809273"/>
    </source>
</evidence>
<dbReference type="AlphaFoldDB" id="A0A9D8KGS1"/>
<organism evidence="1 2">
    <name type="scientific">Candidatus Zymogenus saltonus</name>
    <dbReference type="NCBI Taxonomy" id="2844893"/>
    <lineage>
        <taxon>Bacteria</taxon>
        <taxon>Deltaproteobacteria</taxon>
        <taxon>Candidatus Zymogenia</taxon>
        <taxon>Candidatus Zymogeniales</taxon>
        <taxon>Candidatus Zymogenaceae</taxon>
        <taxon>Candidatus Zymogenus</taxon>
    </lineage>
</organism>